<evidence type="ECO:0000313" key="2">
    <source>
        <dbReference type="WBParaSite" id="ACRNAN_scaffold17386.g21992.t1"/>
    </source>
</evidence>
<protein>
    <submittedName>
        <fullName evidence="2">Uncharacterized protein</fullName>
    </submittedName>
</protein>
<reference evidence="2" key="1">
    <citation type="submission" date="2022-11" db="UniProtKB">
        <authorList>
            <consortium name="WormBaseParasite"/>
        </authorList>
    </citation>
    <scope>IDENTIFICATION</scope>
</reference>
<keyword evidence="1" id="KW-1185">Reference proteome</keyword>
<organism evidence="1 2">
    <name type="scientific">Acrobeloides nanus</name>
    <dbReference type="NCBI Taxonomy" id="290746"/>
    <lineage>
        <taxon>Eukaryota</taxon>
        <taxon>Metazoa</taxon>
        <taxon>Ecdysozoa</taxon>
        <taxon>Nematoda</taxon>
        <taxon>Chromadorea</taxon>
        <taxon>Rhabditida</taxon>
        <taxon>Tylenchina</taxon>
        <taxon>Cephalobomorpha</taxon>
        <taxon>Cephaloboidea</taxon>
        <taxon>Cephalobidae</taxon>
        <taxon>Acrobeloides</taxon>
    </lineage>
</organism>
<evidence type="ECO:0000313" key="1">
    <source>
        <dbReference type="Proteomes" id="UP000887540"/>
    </source>
</evidence>
<dbReference type="WBParaSite" id="ACRNAN_scaffold17386.g21992.t1">
    <property type="protein sequence ID" value="ACRNAN_scaffold17386.g21992.t1"/>
    <property type="gene ID" value="ACRNAN_scaffold17386.g21992"/>
</dbReference>
<name>A0A914D2Z5_9BILA</name>
<proteinExistence type="predicted"/>
<dbReference type="AlphaFoldDB" id="A0A914D2Z5"/>
<dbReference type="Proteomes" id="UP000887540">
    <property type="component" value="Unplaced"/>
</dbReference>
<sequence length="240" mass="27679">MEHCANLYKNMIASQSVKLMAIYEFIRSGPTTPPSNVTNLSNGVNVVEKDCFHLIEQALKKLYNSIRVVDKIVTHAKIEKFLREKIVQKLDISLVECESAENKEYDKVYKIVSTSKCLEEFRREKRNEALPAKSVRANPFISNIKVDDESSSTTTSNSTQQMPLSKLNDLDLKILAYSEIVLLLFERLVADENPVFCKALPFFYPRICEYLRIAPNFRARQVIADIFERIPENYENFKVL</sequence>
<accession>A0A914D2Z5</accession>